<feature type="transmembrane region" description="Helical" evidence="1">
    <location>
        <begin position="347"/>
        <end position="366"/>
    </location>
</feature>
<organism evidence="2 3">
    <name type="scientific">Luedemannella helvata</name>
    <dbReference type="NCBI Taxonomy" id="349315"/>
    <lineage>
        <taxon>Bacteria</taxon>
        <taxon>Bacillati</taxon>
        <taxon>Actinomycetota</taxon>
        <taxon>Actinomycetes</taxon>
        <taxon>Micromonosporales</taxon>
        <taxon>Micromonosporaceae</taxon>
        <taxon>Luedemannella</taxon>
    </lineage>
</organism>
<sequence>MKSAMVGERARLEPIRSRLLVVSGAVVFAALVGLQVWLPGGDDWRPLWRFVATPMTFGVTVIGMARLFRRPEPPALVVTRDGVAVRHRLYPAALFVVALLACVLLAGPVVDAWRDAVAPSDRIIAVSYTAVTGVLVGLLTLLIPSAWHGYAIELTPAGVRTRAPFHRRLIPWPALALGGPPRPPWNSTSVMLVVTEPDLVVQRGRDMWFGTRDRPVLPVDAETRVIADAVRWYAEHPECRPAIGTEEEFDRLCAAIADGATTEPAPLVPPAPPAAVPLRLRHPRLAMVLVHLTYVVATLIAAVTLVLIFAQQDQLLAAERASAVYLGMPADGTVGFSTGTVGFVQRWTIGLLLSSILVGVLASLLLRAVRRGSSDARIGLGFVLGATAVVNLCPCFWLSTSLMGEPAAGLLLNGWNEAAGPLGLLTGALAAASLVAVLTTDRRS</sequence>
<keyword evidence="3" id="KW-1185">Reference proteome</keyword>
<name>A0ABP4X7N0_9ACTN</name>
<gene>
    <name evidence="2" type="ORF">GCM10009681_49880</name>
</gene>
<dbReference type="EMBL" id="BAAALS010000032">
    <property type="protein sequence ID" value="GAA1772447.1"/>
    <property type="molecule type" value="Genomic_DNA"/>
</dbReference>
<feature type="transmembrane region" description="Helical" evidence="1">
    <location>
        <begin position="89"/>
        <end position="110"/>
    </location>
</feature>
<comment type="caution">
    <text evidence="2">The sequence shown here is derived from an EMBL/GenBank/DDBJ whole genome shotgun (WGS) entry which is preliminary data.</text>
</comment>
<keyword evidence="1" id="KW-1133">Transmembrane helix</keyword>
<feature type="transmembrane region" description="Helical" evidence="1">
    <location>
        <begin position="288"/>
        <end position="310"/>
    </location>
</feature>
<feature type="transmembrane region" description="Helical" evidence="1">
    <location>
        <begin position="419"/>
        <end position="438"/>
    </location>
</feature>
<evidence type="ECO:0000313" key="3">
    <source>
        <dbReference type="Proteomes" id="UP001500655"/>
    </source>
</evidence>
<feature type="transmembrane region" description="Helical" evidence="1">
    <location>
        <begin position="378"/>
        <end position="399"/>
    </location>
</feature>
<dbReference type="RefSeq" id="WP_344086899.1">
    <property type="nucleotide sequence ID" value="NZ_BAAALS010000032.1"/>
</dbReference>
<evidence type="ECO:0000313" key="2">
    <source>
        <dbReference type="EMBL" id="GAA1772447.1"/>
    </source>
</evidence>
<evidence type="ECO:0000256" key="1">
    <source>
        <dbReference type="SAM" id="Phobius"/>
    </source>
</evidence>
<dbReference type="Proteomes" id="UP001500655">
    <property type="component" value="Unassembled WGS sequence"/>
</dbReference>
<proteinExistence type="predicted"/>
<protein>
    <submittedName>
        <fullName evidence="2">Uncharacterized protein</fullName>
    </submittedName>
</protein>
<feature type="transmembrane region" description="Helical" evidence="1">
    <location>
        <begin position="50"/>
        <end position="68"/>
    </location>
</feature>
<feature type="transmembrane region" description="Helical" evidence="1">
    <location>
        <begin position="20"/>
        <end position="38"/>
    </location>
</feature>
<reference evidence="3" key="1">
    <citation type="journal article" date="2019" name="Int. J. Syst. Evol. Microbiol.">
        <title>The Global Catalogue of Microorganisms (GCM) 10K type strain sequencing project: providing services to taxonomists for standard genome sequencing and annotation.</title>
        <authorList>
            <consortium name="The Broad Institute Genomics Platform"/>
            <consortium name="The Broad Institute Genome Sequencing Center for Infectious Disease"/>
            <person name="Wu L."/>
            <person name="Ma J."/>
        </authorList>
    </citation>
    <scope>NUCLEOTIDE SEQUENCE [LARGE SCALE GENOMIC DNA]</scope>
    <source>
        <strain evidence="3">JCM 13249</strain>
    </source>
</reference>
<keyword evidence="1" id="KW-0812">Transmembrane</keyword>
<keyword evidence="1" id="KW-0472">Membrane</keyword>
<feature type="transmembrane region" description="Helical" evidence="1">
    <location>
        <begin position="122"/>
        <end position="143"/>
    </location>
</feature>
<accession>A0ABP4X7N0</accession>